<keyword evidence="1" id="KW-0812">Transmembrane</keyword>
<feature type="transmembrane region" description="Helical" evidence="1">
    <location>
        <begin position="26"/>
        <end position="46"/>
    </location>
</feature>
<evidence type="ECO:0000256" key="1">
    <source>
        <dbReference type="SAM" id="Phobius"/>
    </source>
</evidence>
<accession>A0A7H0LET8</accession>
<dbReference type="RefSeq" id="WP_187760520.1">
    <property type="nucleotide sequence ID" value="NZ_CP061038.1"/>
</dbReference>
<proteinExistence type="predicted"/>
<dbReference type="Proteomes" id="UP000516148">
    <property type="component" value="Chromosome"/>
</dbReference>
<name>A0A7H0LET8_9SPHN</name>
<dbReference type="AlphaFoldDB" id="A0A7H0LET8"/>
<keyword evidence="1" id="KW-1133">Transmembrane helix</keyword>
<dbReference type="EMBL" id="CP061038">
    <property type="protein sequence ID" value="QNQ08191.1"/>
    <property type="molecule type" value="Genomic_DNA"/>
</dbReference>
<protein>
    <submittedName>
        <fullName evidence="2">Uncharacterized protein</fullName>
    </submittedName>
</protein>
<reference evidence="2 3" key="1">
    <citation type="submission" date="2020-09" db="EMBL/GenBank/DDBJ databases">
        <title>Sphingomonas sp., a new species isolated from pork steak.</title>
        <authorList>
            <person name="Heidler von Heilborn D."/>
        </authorList>
    </citation>
    <scope>NUCLEOTIDE SEQUENCE [LARGE SCALE GENOMIC DNA]</scope>
    <source>
        <strain evidence="3">S8-3T</strain>
    </source>
</reference>
<keyword evidence="1" id="KW-0472">Membrane</keyword>
<evidence type="ECO:0000313" key="2">
    <source>
        <dbReference type="EMBL" id="QNQ08191.1"/>
    </source>
</evidence>
<gene>
    <name evidence="2" type="ORF">H3Z74_15635</name>
</gene>
<sequence>MLCCGLLALLAAAVLGLWRRLRTLPRAVMIGIAAVLALVPIGALAMTVSGDKAMTRADIIAASLRSICGEHFGGEPK</sequence>
<evidence type="ECO:0000313" key="3">
    <source>
        <dbReference type="Proteomes" id="UP000516148"/>
    </source>
</evidence>
<organism evidence="2 3">
    <name type="scientific">Sphingomonas alpina</name>
    <dbReference type="NCBI Taxonomy" id="653931"/>
    <lineage>
        <taxon>Bacteria</taxon>
        <taxon>Pseudomonadati</taxon>
        <taxon>Pseudomonadota</taxon>
        <taxon>Alphaproteobacteria</taxon>
        <taxon>Sphingomonadales</taxon>
        <taxon>Sphingomonadaceae</taxon>
        <taxon>Sphingomonas</taxon>
    </lineage>
</organism>
<dbReference type="KEGG" id="spap:H3Z74_15635"/>
<keyword evidence="3" id="KW-1185">Reference proteome</keyword>